<dbReference type="PANTHER" id="PTHR10587">
    <property type="entry name" value="GLYCOSYL TRANSFERASE-RELATED"/>
    <property type="match status" value="1"/>
</dbReference>
<accession>A0A2A5SX16</accession>
<evidence type="ECO:0000313" key="4">
    <source>
        <dbReference type="EMBL" id="PCS20442.1"/>
    </source>
</evidence>
<dbReference type="GO" id="GO:0046872">
    <property type="term" value="F:metal ion binding"/>
    <property type="evidence" value="ECO:0007669"/>
    <property type="project" value="UniProtKB-KW"/>
</dbReference>
<keyword evidence="1" id="KW-0479">Metal-binding</keyword>
<dbReference type="PANTHER" id="PTHR10587:SF133">
    <property type="entry name" value="CHITIN DEACETYLASE 1-RELATED"/>
    <property type="match status" value="1"/>
</dbReference>
<keyword evidence="2" id="KW-0378">Hydrolase</keyword>
<dbReference type="GO" id="GO:0016020">
    <property type="term" value="C:membrane"/>
    <property type="evidence" value="ECO:0007669"/>
    <property type="project" value="TreeGrafter"/>
</dbReference>
<evidence type="ECO:0000256" key="2">
    <source>
        <dbReference type="ARBA" id="ARBA00022801"/>
    </source>
</evidence>
<dbReference type="Proteomes" id="UP000218711">
    <property type="component" value="Unassembled WGS sequence"/>
</dbReference>
<evidence type="ECO:0000256" key="1">
    <source>
        <dbReference type="ARBA" id="ARBA00022723"/>
    </source>
</evidence>
<dbReference type="GO" id="GO:0016810">
    <property type="term" value="F:hydrolase activity, acting on carbon-nitrogen (but not peptide) bonds"/>
    <property type="evidence" value="ECO:0007669"/>
    <property type="project" value="InterPro"/>
</dbReference>
<reference evidence="4 5" key="1">
    <citation type="submission" date="2014-12" db="EMBL/GenBank/DDBJ databases">
        <title>Draft genome sequences of 10 type strains of Lactococcus.</title>
        <authorList>
            <person name="Sun Z."/>
            <person name="Zhong Z."/>
            <person name="Liu W."/>
            <person name="Zhang W."/>
            <person name="Zhang H."/>
        </authorList>
    </citation>
    <scope>NUCLEOTIDE SEQUENCE [LARGE SCALE GENOMIC DNA]</scope>
    <source>
        <strain evidence="4 5">DSM 21502</strain>
    </source>
</reference>
<dbReference type="EMBL" id="JXKC01000001">
    <property type="protein sequence ID" value="PCS20442.1"/>
    <property type="molecule type" value="Genomic_DNA"/>
</dbReference>
<proteinExistence type="predicted"/>
<sequence>MEKIMTKEIALTFDDGPWGIRTVRVLDELTNRKIPATFMIWGEHMAEYPEILKVAAENELFAFGNHTYHHHHLTGLSDKEILSELNKTDDLFYELTGEKLDFVRPPFGDCEYHTLDIIRRPLICWSLDTMSWDHGNPAKCVEAIHKAKDGDIVLMHDFQEADVLALPEILDYLEEENFTFKIIPELLGAQLNDEAYIYYSRDKRAKTGFGGS</sequence>
<organism evidence="4 5">
    <name type="scientific">Lactococcus cremoris subsp. tructae</name>
    <dbReference type="NCBI Taxonomy" id="542833"/>
    <lineage>
        <taxon>Bacteria</taxon>
        <taxon>Bacillati</taxon>
        <taxon>Bacillota</taxon>
        <taxon>Bacilli</taxon>
        <taxon>Lactobacillales</taxon>
        <taxon>Streptococcaceae</taxon>
        <taxon>Lactococcus</taxon>
    </lineage>
</organism>
<dbReference type="InterPro" id="IPR002509">
    <property type="entry name" value="NODB_dom"/>
</dbReference>
<dbReference type="PROSITE" id="PS51677">
    <property type="entry name" value="NODB"/>
    <property type="match status" value="1"/>
</dbReference>
<dbReference type="GO" id="GO:0005975">
    <property type="term" value="P:carbohydrate metabolic process"/>
    <property type="evidence" value="ECO:0007669"/>
    <property type="project" value="InterPro"/>
</dbReference>
<comment type="caution">
    <text evidence="4">The sequence shown here is derived from an EMBL/GenBank/DDBJ whole genome shotgun (WGS) entry which is preliminary data.</text>
</comment>
<gene>
    <name evidence="4" type="ORF">RU92_GL000090</name>
</gene>
<dbReference type="AlphaFoldDB" id="A0A2A5SX16"/>
<dbReference type="SUPFAM" id="SSF88713">
    <property type="entry name" value="Glycoside hydrolase/deacetylase"/>
    <property type="match status" value="1"/>
</dbReference>
<dbReference type="InterPro" id="IPR011330">
    <property type="entry name" value="Glyco_hydro/deAcase_b/a-brl"/>
</dbReference>
<dbReference type="Pfam" id="PF01522">
    <property type="entry name" value="Polysacc_deac_1"/>
    <property type="match status" value="1"/>
</dbReference>
<feature type="domain" description="NodB homology" evidence="3">
    <location>
        <begin position="7"/>
        <end position="181"/>
    </location>
</feature>
<name>A0A2A5SX16_LACLC</name>
<dbReference type="CDD" id="cd10917">
    <property type="entry name" value="CE4_NodB_like_6s_7s"/>
    <property type="match status" value="1"/>
</dbReference>
<protein>
    <submittedName>
        <fullName evidence="4">Polysaccharide deacetylase</fullName>
    </submittedName>
</protein>
<evidence type="ECO:0000259" key="3">
    <source>
        <dbReference type="PROSITE" id="PS51677"/>
    </source>
</evidence>
<evidence type="ECO:0000313" key="5">
    <source>
        <dbReference type="Proteomes" id="UP000218711"/>
    </source>
</evidence>
<dbReference type="Gene3D" id="3.20.20.370">
    <property type="entry name" value="Glycoside hydrolase/deacetylase"/>
    <property type="match status" value="1"/>
</dbReference>
<dbReference type="InterPro" id="IPR050248">
    <property type="entry name" value="Polysacc_deacetylase_ArnD"/>
</dbReference>